<dbReference type="SUPFAM" id="SSF103473">
    <property type="entry name" value="MFS general substrate transporter"/>
    <property type="match status" value="1"/>
</dbReference>
<feature type="transmembrane region" description="Helical" evidence="8">
    <location>
        <begin position="101"/>
        <end position="119"/>
    </location>
</feature>
<dbReference type="GO" id="GO:0005351">
    <property type="term" value="F:carbohydrate:proton symporter activity"/>
    <property type="evidence" value="ECO:0007669"/>
    <property type="project" value="TreeGrafter"/>
</dbReference>
<dbReference type="InterPro" id="IPR003663">
    <property type="entry name" value="Sugar/inositol_transpt"/>
</dbReference>
<dbReference type="Proteomes" id="UP001271007">
    <property type="component" value="Unassembled WGS sequence"/>
</dbReference>
<dbReference type="PANTHER" id="PTHR48022:SF38">
    <property type="entry name" value="MAJOR FACILITATOR SUPERFAMILY (MFS) PROFILE DOMAIN-CONTAINING PROTEIN-RELATED"/>
    <property type="match status" value="1"/>
</dbReference>
<evidence type="ECO:0000256" key="7">
    <source>
        <dbReference type="RuleBase" id="RU003346"/>
    </source>
</evidence>
<comment type="similarity">
    <text evidence="2 7">Belongs to the major facilitator superfamily. Sugar transporter (TC 2.A.1.1) family.</text>
</comment>
<evidence type="ECO:0000313" key="10">
    <source>
        <dbReference type="EMBL" id="KAK3053861.1"/>
    </source>
</evidence>
<feature type="transmembrane region" description="Helical" evidence="8">
    <location>
        <begin position="380"/>
        <end position="405"/>
    </location>
</feature>
<dbReference type="Gene3D" id="1.20.1250.20">
    <property type="entry name" value="MFS general substrate transporter like domains"/>
    <property type="match status" value="1"/>
</dbReference>
<dbReference type="FunFam" id="1.20.1250.20:FF:000134">
    <property type="entry name" value="MFS sugar transporter protein"/>
    <property type="match status" value="1"/>
</dbReference>
<gene>
    <name evidence="10" type="ORF">LTR09_005141</name>
</gene>
<feature type="transmembrane region" description="Helical" evidence="8">
    <location>
        <begin position="71"/>
        <end position="89"/>
    </location>
</feature>
<evidence type="ECO:0000256" key="5">
    <source>
        <dbReference type="ARBA" id="ARBA00022989"/>
    </source>
</evidence>
<evidence type="ECO:0000256" key="4">
    <source>
        <dbReference type="ARBA" id="ARBA00022692"/>
    </source>
</evidence>
<dbReference type="Pfam" id="PF00083">
    <property type="entry name" value="Sugar_tr"/>
    <property type="match status" value="1"/>
</dbReference>
<evidence type="ECO:0000256" key="2">
    <source>
        <dbReference type="ARBA" id="ARBA00010992"/>
    </source>
</evidence>
<reference evidence="10" key="1">
    <citation type="submission" date="2023-04" db="EMBL/GenBank/DDBJ databases">
        <title>Black Yeasts Isolated from many extreme environments.</title>
        <authorList>
            <person name="Coleine C."/>
            <person name="Stajich J.E."/>
            <person name="Selbmann L."/>
        </authorList>
    </citation>
    <scope>NUCLEOTIDE SEQUENCE</scope>
    <source>
        <strain evidence="10">CCFEE 5312</strain>
    </source>
</reference>
<evidence type="ECO:0000259" key="9">
    <source>
        <dbReference type="PROSITE" id="PS50850"/>
    </source>
</evidence>
<dbReference type="InterPro" id="IPR005828">
    <property type="entry name" value="MFS_sugar_transport-like"/>
</dbReference>
<feature type="transmembrane region" description="Helical" evidence="8">
    <location>
        <begin position="165"/>
        <end position="187"/>
    </location>
</feature>
<accession>A0AAJ0GCE2</accession>
<proteinExistence type="inferred from homology"/>
<evidence type="ECO:0000256" key="8">
    <source>
        <dbReference type="SAM" id="Phobius"/>
    </source>
</evidence>
<comment type="subcellular location">
    <subcellularLocation>
        <location evidence="1">Membrane</location>
        <topology evidence="1">Multi-pass membrane protein</topology>
    </subcellularLocation>
</comment>
<evidence type="ECO:0000256" key="1">
    <source>
        <dbReference type="ARBA" id="ARBA00004141"/>
    </source>
</evidence>
<name>A0AAJ0GCE2_9PEZI</name>
<keyword evidence="11" id="KW-1185">Reference proteome</keyword>
<dbReference type="PANTHER" id="PTHR48022">
    <property type="entry name" value="PLASTIDIC GLUCOSE TRANSPORTER 4"/>
    <property type="match status" value="1"/>
</dbReference>
<dbReference type="InterPro" id="IPR036259">
    <property type="entry name" value="MFS_trans_sf"/>
</dbReference>
<keyword evidence="5 8" id="KW-1133">Transmembrane helix</keyword>
<dbReference type="InterPro" id="IPR020846">
    <property type="entry name" value="MFS_dom"/>
</dbReference>
<keyword evidence="6 8" id="KW-0472">Membrane</keyword>
<keyword evidence="3 7" id="KW-0813">Transport</keyword>
<dbReference type="AlphaFoldDB" id="A0AAJ0GCE2"/>
<dbReference type="PROSITE" id="PS50850">
    <property type="entry name" value="MFS"/>
    <property type="match status" value="1"/>
</dbReference>
<dbReference type="InterPro" id="IPR005829">
    <property type="entry name" value="Sugar_transporter_CS"/>
</dbReference>
<protein>
    <recommendedName>
        <fullName evidence="9">Major facilitator superfamily (MFS) profile domain-containing protein</fullName>
    </recommendedName>
</protein>
<feature type="transmembrane region" description="Helical" evidence="8">
    <location>
        <begin position="417"/>
        <end position="441"/>
    </location>
</feature>
<feature type="transmembrane region" description="Helical" evidence="8">
    <location>
        <begin position="313"/>
        <end position="335"/>
    </location>
</feature>
<evidence type="ECO:0000313" key="11">
    <source>
        <dbReference type="Proteomes" id="UP001271007"/>
    </source>
</evidence>
<dbReference type="EMBL" id="JAWDJX010000014">
    <property type="protein sequence ID" value="KAK3053861.1"/>
    <property type="molecule type" value="Genomic_DNA"/>
</dbReference>
<feature type="transmembrane region" description="Helical" evidence="8">
    <location>
        <begin position="21"/>
        <end position="51"/>
    </location>
</feature>
<dbReference type="NCBIfam" id="TIGR00879">
    <property type="entry name" value="SP"/>
    <property type="match status" value="1"/>
</dbReference>
<comment type="caution">
    <text evidence="10">The sequence shown here is derived from an EMBL/GenBank/DDBJ whole genome shotgun (WGS) entry which is preliminary data.</text>
</comment>
<organism evidence="10 11">
    <name type="scientific">Extremus antarcticus</name>
    <dbReference type="NCBI Taxonomy" id="702011"/>
    <lineage>
        <taxon>Eukaryota</taxon>
        <taxon>Fungi</taxon>
        <taxon>Dikarya</taxon>
        <taxon>Ascomycota</taxon>
        <taxon>Pezizomycotina</taxon>
        <taxon>Dothideomycetes</taxon>
        <taxon>Dothideomycetidae</taxon>
        <taxon>Mycosphaerellales</taxon>
        <taxon>Extremaceae</taxon>
        <taxon>Extremus</taxon>
    </lineage>
</organism>
<dbReference type="PROSITE" id="PS00217">
    <property type="entry name" value="SUGAR_TRANSPORT_2"/>
    <property type="match status" value="1"/>
</dbReference>
<evidence type="ECO:0000256" key="6">
    <source>
        <dbReference type="ARBA" id="ARBA00023136"/>
    </source>
</evidence>
<keyword evidence="4 8" id="KW-0812">Transmembrane</keyword>
<feature type="transmembrane region" description="Helical" evidence="8">
    <location>
        <begin position="278"/>
        <end position="301"/>
    </location>
</feature>
<feature type="domain" description="Major facilitator superfamily (MFS) profile" evidence="9">
    <location>
        <begin position="25"/>
        <end position="470"/>
    </location>
</feature>
<feature type="transmembrane region" description="Helical" evidence="8">
    <location>
        <begin position="347"/>
        <end position="368"/>
    </location>
</feature>
<evidence type="ECO:0000256" key="3">
    <source>
        <dbReference type="ARBA" id="ARBA00022448"/>
    </source>
</evidence>
<feature type="transmembrane region" description="Helical" evidence="8">
    <location>
        <begin position="447"/>
        <end position="466"/>
    </location>
</feature>
<dbReference type="InterPro" id="IPR050360">
    <property type="entry name" value="MFS_Sugar_Transporters"/>
</dbReference>
<sequence length="531" mass="57887">MFKRKRDPEAQVAHGAKGNSYNFMVVFFAALGSFTYGFSSSIIGTVFGLQPFFDYFNLSLTGPNAKHGNDIIGAANGLFAGGGVIGALIISPSLNRFGRKLTIQIICAICVVACAIQGGSIHIGMFLAGRFLSGMGVGMMQVSVPIYQSELSPAKQRGRMVGGHGILIVCGYAMAAWTGLGCFFAPAAVSWRLALSLQIVAPLILLIGSPWLPESPRWLIAHHREKEGLEVLQRLHIRPGDTSDIAAKEEYYQIRKQIELEAQTGVTSMMGMFKRRSYVKRILCGVLVQFAAQSTGVLVVNNYQVLLYNNLGLYGWLPLLLYGIYTTWAAFLNWINSLLLDRVGRRPVLILGLTGCILMITIYTAMVAEYAGSTNRAGNAMAVLFLFLFVTFYGSTTDASSYVYCSEIFPTNVRAQGLSIAIATLFASTLLYTEAAPIAFLNVGWKYYLVFIIVPACCVPLEYIFLPETNGLTLEEIAAKFGDEVAVDLSHLSEDRRKALDESLTAVGADLIETPPNGGDEKHTTTFSEKI</sequence>
<dbReference type="GO" id="GO:0016020">
    <property type="term" value="C:membrane"/>
    <property type="evidence" value="ECO:0007669"/>
    <property type="project" value="UniProtKB-SubCell"/>
</dbReference>
<dbReference type="PRINTS" id="PR00171">
    <property type="entry name" value="SUGRTRNSPORT"/>
</dbReference>